<dbReference type="Gene3D" id="1.20.120.1240">
    <property type="entry name" value="Dynamin, middle domain"/>
    <property type="match status" value="1"/>
</dbReference>
<gene>
    <name evidence="4" type="ORF">FCALED_LOCUS1720</name>
</gene>
<keyword evidence="2" id="KW-0342">GTP-binding</keyword>
<dbReference type="InterPro" id="IPR001401">
    <property type="entry name" value="Dynamin_GTPase"/>
</dbReference>
<sequence length="823" mass="94313">MVRVNSPLAETPSARDYIDIMVEIKKLGLFSNFEEHTPTIVVFGDQSSGKSSVLHRLTGGLPIPRGSTKCTATPFEIRMLQTEESVSKVSLRYIEDKNRKIVVSKEVEYCNLLGLSESEVEAKLREAQRYVQNPSITDIKNGRLPPTDSDELAFTRNAVCVTISGPDQAYRIVRNHEEHENFVLSLVKEYIKKESAILLPIFQATSDIATQCAWRLAREADPSGKRTVGVLTKIDRIIDYSQDDEKHVELATLVKGKGEHQITNGVYIIRNPTIGDSHNPDELEAITIRTLKQHRIWREVPANRFGLQNLIMKLSELQGQAHERSWPHIRPLLEECRDDFEEKLRSLPHKPGGNPSIRFLELIGSFDKLFTSHANAEHVDHRLYRGQQWNFGQFDQALLNTRPVYKLTFDGEVKNTETFDPIRPGALQYRGWTKNLRDEITADNWGELNKKDENDYIWNLEQLCEVVQGSQGGQLVGFFPFKAVVAIVAKHQKDWFPISTKLLDKNHDWIGQFVDELADSTFKEFPNVIQEIKTILRKLLKNCKDETLKRLKDLEDMEHMSASRALYVTDEASILKKQSKYFIKLRILSAVSKQEGQDLKTIMELGSKLFDMMYSEDTIEEDFERVKSDLINLITDCHENLDDSSQKLIEEIKSSRISTEMPSTATLSMMLIIKNQYLDKLIGVVPKSEDSTNQTILRTTVNEHAFLAATGALAYWKMSHSKFREVVPRVVEYYLVHQFAIRLGMHLRQHFRLLGSDPEPSESPENPEHIDLKNLLGEDPLCAKNREEWENNSAVLSSIIDRVRKASVRNHQGTTNGHRRSRR</sequence>
<protein>
    <submittedName>
        <fullName evidence="4">2613_t:CDS:1</fullName>
    </submittedName>
</protein>
<dbReference type="PROSITE" id="PS51718">
    <property type="entry name" value="G_DYNAMIN_2"/>
    <property type="match status" value="1"/>
</dbReference>
<keyword evidence="1" id="KW-0547">Nucleotide-binding</keyword>
<dbReference type="GO" id="GO:0000266">
    <property type="term" value="P:mitochondrial fission"/>
    <property type="evidence" value="ECO:0007669"/>
    <property type="project" value="TreeGrafter"/>
</dbReference>
<dbReference type="InterPro" id="IPR000375">
    <property type="entry name" value="Dynamin_stalk"/>
</dbReference>
<evidence type="ECO:0000313" key="5">
    <source>
        <dbReference type="Proteomes" id="UP000789570"/>
    </source>
</evidence>
<dbReference type="GO" id="GO:0005525">
    <property type="term" value="F:GTP binding"/>
    <property type="evidence" value="ECO:0007669"/>
    <property type="project" value="InterPro"/>
</dbReference>
<dbReference type="GO" id="GO:0005874">
    <property type="term" value="C:microtubule"/>
    <property type="evidence" value="ECO:0007669"/>
    <property type="project" value="TreeGrafter"/>
</dbReference>
<dbReference type="PRINTS" id="PR00195">
    <property type="entry name" value="DYNAMIN"/>
</dbReference>
<dbReference type="GO" id="GO:0016020">
    <property type="term" value="C:membrane"/>
    <property type="evidence" value="ECO:0007669"/>
    <property type="project" value="TreeGrafter"/>
</dbReference>
<name>A0A9N8VMZ5_9GLOM</name>
<dbReference type="SMART" id="SM00053">
    <property type="entry name" value="DYNc"/>
    <property type="match status" value="1"/>
</dbReference>
<dbReference type="GO" id="GO:0016559">
    <property type="term" value="P:peroxisome fission"/>
    <property type="evidence" value="ECO:0007669"/>
    <property type="project" value="TreeGrafter"/>
</dbReference>
<evidence type="ECO:0000313" key="4">
    <source>
        <dbReference type="EMBL" id="CAG8460533.1"/>
    </source>
</evidence>
<proteinExistence type="predicted"/>
<dbReference type="PANTHER" id="PTHR11566">
    <property type="entry name" value="DYNAMIN"/>
    <property type="match status" value="1"/>
</dbReference>
<comment type="caution">
    <text evidence="4">The sequence shown here is derived from an EMBL/GenBank/DDBJ whole genome shotgun (WGS) entry which is preliminary data.</text>
</comment>
<dbReference type="PANTHER" id="PTHR11566:SF21">
    <property type="entry name" value="DYNAMIN RELATED PROTEIN 1, ISOFORM A"/>
    <property type="match status" value="1"/>
</dbReference>
<evidence type="ECO:0000256" key="1">
    <source>
        <dbReference type="ARBA" id="ARBA00022741"/>
    </source>
</evidence>
<dbReference type="GO" id="GO:0048312">
    <property type="term" value="P:intracellular distribution of mitochondria"/>
    <property type="evidence" value="ECO:0007669"/>
    <property type="project" value="TreeGrafter"/>
</dbReference>
<dbReference type="SUPFAM" id="SSF52540">
    <property type="entry name" value="P-loop containing nucleoside triphosphate hydrolases"/>
    <property type="match status" value="1"/>
</dbReference>
<reference evidence="4" key="1">
    <citation type="submission" date="2021-06" db="EMBL/GenBank/DDBJ databases">
        <authorList>
            <person name="Kallberg Y."/>
            <person name="Tangrot J."/>
            <person name="Rosling A."/>
        </authorList>
    </citation>
    <scope>NUCLEOTIDE SEQUENCE</scope>
    <source>
        <strain evidence="4">UK204</strain>
    </source>
</reference>
<dbReference type="Gene3D" id="3.40.50.300">
    <property type="entry name" value="P-loop containing nucleotide triphosphate hydrolases"/>
    <property type="match status" value="1"/>
</dbReference>
<feature type="domain" description="Dynamin-type G" evidence="3">
    <location>
        <begin position="34"/>
        <end position="327"/>
    </location>
</feature>
<dbReference type="InterPro" id="IPR045063">
    <property type="entry name" value="Dynamin_N"/>
</dbReference>
<dbReference type="GO" id="GO:0003924">
    <property type="term" value="F:GTPase activity"/>
    <property type="evidence" value="ECO:0007669"/>
    <property type="project" value="InterPro"/>
</dbReference>
<dbReference type="GO" id="GO:0008017">
    <property type="term" value="F:microtubule binding"/>
    <property type="evidence" value="ECO:0007669"/>
    <property type="project" value="TreeGrafter"/>
</dbReference>
<dbReference type="InterPro" id="IPR027417">
    <property type="entry name" value="P-loop_NTPase"/>
</dbReference>
<dbReference type="Pfam" id="PF00350">
    <property type="entry name" value="Dynamin_N"/>
    <property type="match status" value="2"/>
</dbReference>
<keyword evidence="5" id="KW-1185">Reference proteome</keyword>
<dbReference type="EMBL" id="CAJVPQ010000231">
    <property type="protein sequence ID" value="CAG8460533.1"/>
    <property type="molecule type" value="Genomic_DNA"/>
</dbReference>
<dbReference type="InterPro" id="IPR022812">
    <property type="entry name" value="Dynamin"/>
</dbReference>
<organism evidence="4 5">
    <name type="scientific">Funneliformis caledonium</name>
    <dbReference type="NCBI Taxonomy" id="1117310"/>
    <lineage>
        <taxon>Eukaryota</taxon>
        <taxon>Fungi</taxon>
        <taxon>Fungi incertae sedis</taxon>
        <taxon>Mucoromycota</taxon>
        <taxon>Glomeromycotina</taxon>
        <taxon>Glomeromycetes</taxon>
        <taxon>Glomerales</taxon>
        <taxon>Glomeraceae</taxon>
        <taxon>Funneliformis</taxon>
    </lineage>
</organism>
<dbReference type="InterPro" id="IPR030381">
    <property type="entry name" value="G_DYNAMIN_dom"/>
</dbReference>
<dbReference type="AlphaFoldDB" id="A0A9N8VMZ5"/>
<dbReference type="GO" id="GO:0006897">
    <property type="term" value="P:endocytosis"/>
    <property type="evidence" value="ECO:0007669"/>
    <property type="project" value="TreeGrafter"/>
</dbReference>
<dbReference type="GO" id="GO:0005739">
    <property type="term" value="C:mitochondrion"/>
    <property type="evidence" value="ECO:0007669"/>
    <property type="project" value="TreeGrafter"/>
</dbReference>
<evidence type="ECO:0000256" key="2">
    <source>
        <dbReference type="ARBA" id="ARBA00023134"/>
    </source>
</evidence>
<dbReference type="Pfam" id="PF01031">
    <property type="entry name" value="Dynamin_M"/>
    <property type="match status" value="1"/>
</dbReference>
<evidence type="ECO:0000259" key="3">
    <source>
        <dbReference type="PROSITE" id="PS51718"/>
    </source>
</evidence>
<dbReference type="OrthoDB" id="5061070at2759"/>
<accession>A0A9N8VMZ5</accession>
<dbReference type="Proteomes" id="UP000789570">
    <property type="component" value="Unassembled WGS sequence"/>
</dbReference>